<evidence type="ECO:0000259" key="4">
    <source>
        <dbReference type="Pfam" id="PF00535"/>
    </source>
</evidence>
<protein>
    <submittedName>
        <fullName evidence="5">Glycosyltransferase family 2 protein</fullName>
    </submittedName>
</protein>
<sequence length="326" mass="37422">MFSKKVSVIVPVFNAAMYLNKCIESIINQTYKNIELILINDGSTDESGKIIDEYAKADKRIVTMHKENGGIGSAYKKALSLVSGDYISFVDSDDYISKDMYESLVETVMREKADIIQFGMMKVNLKGEVVEETLPERSIIKGNDNILKEFFTLYKTPSLACRLFDADLFKDIEITHRSIGIDETTIIQVLIKCQKLVSINKSFYYVYLREGSVSREKINTQILRSYMEVYKYICNFFSNNKKSFEQHANINYLKYLLGARAMSTTENGVIGSKELKEAMNDFKGYYEKTRNSKELKHESVAFRIGLKIFYVNPSLYIALKSILNDK</sequence>
<dbReference type="Pfam" id="PF00535">
    <property type="entry name" value="Glycos_transf_2"/>
    <property type="match status" value="1"/>
</dbReference>
<dbReference type="Proteomes" id="UP000614490">
    <property type="component" value="Unassembled WGS sequence"/>
</dbReference>
<evidence type="ECO:0000256" key="2">
    <source>
        <dbReference type="ARBA" id="ARBA00022676"/>
    </source>
</evidence>
<dbReference type="InterPro" id="IPR001173">
    <property type="entry name" value="Glyco_trans_2-like"/>
</dbReference>
<dbReference type="PANTHER" id="PTHR22916">
    <property type="entry name" value="GLYCOSYLTRANSFERASE"/>
    <property type="match status" value="1"/>
</dbReference>
<keyword evidence="3" id="KW-0808">Transferase</keyword>
<comment type="caution">
    <text evidence="5">The sequence shown here is derived from an EMBL/GenBank/DDBJ whole genome shotgun (WGS) entry which is preliminary data.</text>
</comment>
<accession>A0A931HX15</accession>
<evidence type="ECO:0000256" key="1">
    <source>
        <dbReference type="ARBA" id="ARBA00006739"/>
    </source>
</evidence>
<comment type="similarity">
    <text evidence="1">Belongs to the glycosyltransferase 2 family.</text>
</comment>
<proteinExistence type="inferred from homology"/>
<evidence type="ECO:0000256" key="3">
    <source>
        <dbReference type="ARBA" id="ARBA00022679"/>
    </source>
</evidence>
<gene>
    <name evidence="5" type="ORF">H0267_11060</name>
</gene>
<feature type="domain" description="Glycosyltransferase 2-like" evidence="4">
    <location>
        <begin position="7"/>
        <end position="171"/>
    </location>
</feature>
<dbReference type="CDD" id="cd00761">
    <property type="entry name" value="Glyco_tranf_GTA_type"/>
    <property type="match status" value="1"/>
</dbReference>
<dbReference type="PANTHER" id="PTHR22916:SF51">
    <property type="entry name" value="GLYCOSYLTRANSFERASE EPSH-RELATED"/>
    <property type="match status" value="1"/>
</dbReference>
<dbReference type="RefSeq" id="WP_197317369.1">
    <property type="nucleotide sequence ID" value="NZ_JADZSC010000002.1"/>
</dbReference>
<name>A0A931HX15_9BACI</name>
<dbReference type="Gene3D" id="3.90.550.10">
    <property type="entry name" value="Spore Coat Polysaccharide Biosynthesis Protein SpsA, Chain A"/>
    <property type="match status" value="1"/>
</dbReference>
<dbReference type="SUPFAM" id="SSF53448">
    <property type="entry name" value="Nucleotide-diphospho-sugar transferases"/>
    <property type="match status" value="1"/>
</dbReference>
<dbReference type="GO" id="GO:0016757">
    <property type="term" value="F:glycosyltransferase activity"/>
    <property type="evidence" value="ECO:0007669"/>
    <property type="project" value="UniProtKB-KW"/>
</dbReference>
<dbReference type="AlphaFoldDB" id="A0A931HX15"/>
<keyword evidence="2" id="KW-0328">Glycosyltransferase</keyword>
<dbReference type="EMBL" id="JADZSC010000002">
    <property type="protein sequence ID" value="MBH0230756.1"/>
    <property type="molecule type" value="Genomic_DNA"/>
</dbReference>
<keyword evidence="6" id="KW-1185">Reference proteome</keyword>
<evidence type="ECO:0000313" key="6">
    <source>
        <dbReference type="Proteomes" id="UP000614490"/>
    </source>
</evidence>
<evidence type="ECO:0000313" key="5">
    <source>
        <dbReference type="EMBL" id="MBH0230756.1"/>
    </source>
</evidence>
<dbReference type="InterPro" id="IPR029044">
    <property type="entry name" value="Nucleotide-diphossugar_trans"/>
</dbReference>
<organism evidence="5 6">
    <name type="scientific">Halobacillus yeomjeoni</name>
    <dbReference type="NCBI Taxonomy" id="311194"/>
    <lineage>
        <taxon>Bacteria</taxon>
        <taxon>Bacillati</taxon>
        <taxon>Bacillota</taxon>
        <taxon>Bacilli</taxon>
        <taxon>Bacillales</taxon>
        <taxon>Bacillaceae</taxon>
        <taxon>Halobacillus</taxon>
    </lineage>
</organism>
<reference evidence="5 6" key="1">
    <citation type="journal article" date="2005" name="Int. J. Syst. Evol. Microbiol.">
        <title>Halobacillus yeomjeoni sp. nov., isolated from a marine solar saltern in Korea.</title>
        <authorList>
            <person name="Yoon J.H."/>
            <person name="Kang S.J."/>
            <person name="Lee C.H."/>
            <person name="Oh H.W."/>
            <person name="Oh T.K."/>
        </authorList>
    </citation>
    <scope>NUCLEOTIDE SEQUENCE [LARGE SCALE GENOMIC DNA]</scope>
    <source>
        <strain evidence="5 6">KCTC 3957</strain>
    </source>
</reference>